<organism evidence="1 2">
    <name type="scientific">Acidicapsa dinghuensis</name>
    <dbReference type="NCBI Taxonomy" id="2218256"/>
    <lineage>
        <taxon>Bacteria</taxon>
        <taxon>Pseudomonadati</taxon>
        <taxon>Acidobacteriota</taxon>
        <taxon>Terriglobia</taxon>
        <taxon>Terriglobales</taxon>
        <taxon>Acidobacteriaceae</taxon>
        <taxon>Acidicapsa</taxon>
    </lineage>
</organism>
<reference evidence="2" key="1">
    <citation type="journal article" date="2019" name="Int. J. Syst. Evol. Microbiol.">
        <title>The Global Catalogue of Microorganisms (GCM) 10K type strain sequencing project: providing services to taxonomists for standard genome sequencing and annotation.</title>
        <authorList>
            <consortium name="The Broad Institute Genomics Platform"/>
            <consortium name="The Broad Institute Genome Sequencing Center for Infectious Disease"/>
            <person name="Wu L."/>
            <person name="Ma J."/>
        </authorList>
    </citation>
    <scope>NUCLEOTIDE SEQUENCE [LARGE SCALE GENOMIC DNA]</scope>
    <source>
        <strain evidence="2">JCM 4087</strain>
    </source>
</reference>
<name>A0ABW1EBM4_9BACT</name>
<protein>
    <recommendedName>
        <fullName evidence="3">Transcriptional regulator</fullName>
    </recommendedName>
</protein>
<keyword evidence="2" id="KW-1185">Reference proteome</keyword>
<proteinExistence type="predicted"/>
<sequence length="259" mass="29265">MRYYKGYIALSDTCDVPVLLQVRNSRAITFDQLRDLLVHEMLEAIVRSLRWRVTRLEKVGLIERLNGQRFLGKPVYGITQQGLECLESRGHYLVSLPCDTEQILHPSKVAHALELVNIHLALARSGLLRSWKSDVEITSRNLVASGNATKDYDAVAEIEVDGNTRTIGIEYERSAKAASRYDAIREALNKDNATDTVLYLTSSDDILYLLAMELRATRKRIGFALSDAFRRSLLETRTLTNTASSEIVPLRELLDLRVS</sequence>
<dbReference type="Proteomes" id="UP001596091">
    <property type="component" value="Unassembled WGS sequence"/>
</dbReference>
<accession>A0ABW1EBM4</accession>
<evidence type="ECO:0008006" key="3">
    <source>
        <dbReference type="Google" id="ProtNLM"/>
    </source>
</evidence>
<comment type="caution">
    <text evidence="1">The sequence shown here is derived from an EMBL/GenBank/DDBJ whole genome shotgun (WGS) entry which is preliminary data.</text>
</comment>
<evidence type="ECO:0000313" key="1">
    <source>
        <dbReference type="EMBL" id="MFC5861711.1"/>
    </source>
</evidence>
<gene>
    <name evidence="1" type="ORF">ACFPT7_05360</name>
</gene>
<dbReference type="EMBL" id="JBHSPH010000002">
    <property type="protein sequence ID" value="MFC5861711.1"/>
    <property type="molecule type" value="Genomic_DNA"/>
</dbReference>
<dbReference type="RefSeq" id="WP_263337244.1">
    <property type="nucleotide sequence ID" value="NZ_JAGSYH010000004.1"/>
</dbReference>
<evidence type="ECO:0000313" key="2">
    <source>
        <dbReference type="Proteomes" id="UP001596091"/>
    </source>
</evidence>